<gene>
    <name evidence="1" type="ORF">N44_01178</name>
</gene>
<accession>A0A0A1VSA1</accession>
<protein>
    <submittedName>
        <fullName evidence="1">Uncharacterized protein</fullName>
    </submittedName>
</protein>
<sequence>MIWDKRSLSRSRCPDDNYWAETTINSVTFSWGQTGPTESGTLHYTIFLVRSTIK</sequence>
<proteinExistence type="predicted"/>
<name>A0A0A1VSA1_MICAE</name>
<dbReference type="AlphaFoldDB" id="A0A0A1VSA1"/>
<dbReference type="Proteomes" id="UP000030321">
    <property type="component" value="Unassembled WGS sequence"/>
</dbReference>
<evidence type="ECO:0000313" key="1">
    <source>
        <dbReference type="EMBL" id="GAL92620.1"/>
    </source>
</evidence>
<reference evidence="2" key="1">
    <citation type="journal article" date="2015" name="Genome">
        <title>Whole Genome Sequence of the Non-Microcystin-Producing Microcystis aeruginosa Strain NIES-44.</title>
        <authorList>
            <person name="Okano K."/>
            <person name="Miyata N."/>
            <person name="Ozaki Y."/>
        </authorList>
    </citation>
    <scope>NUCLEOTIDE SEQUENCE [LARGE SCALE GENOMIC DNA]</scope>
    <source>
        <strain evidence="2">NIES-44</strain>
    </source>
</reference>
<evidence type="ECO:0000313" key="2">
    <source>
        <dbReference type="Proteomes" id="UP000030321"/>
    </source>
</evidence>
<organism evidence="1 2">
    <name type="scientific">Microcystis aeruginosa NIES-44</name>
    <dbReference type="NCBI Taxonomy" id="449439"/>
    <lineage>
        <taxon>Bacteria</taxon>
        <taxon>Bacillati</taxon>
        <taxon>Cyanobacteriota</taxon>
        <taxon>Cyanophyceae</taxon>
        <taxon>Oscillatoriophycideae</taxon>
        <taxon>Chroococcales</taxon>
        <taxon>Microcystaceae</taxon>
        <taxon>Microcystis</taxon>
    </lineage>
</organism>
<dbReference type="EMBL" id="BBPA01000023">
    <property type="protein sequence ID" value="GAL92620.1"/>
    <property type="molecule type" value="Genomic_DNA"/>
</dbReference>
<comment type="caution">
    <text evidence="1">The sequence shown here is derived from an EMBL/GenBank/DDBJ whole genome shotgun (WGS) entry which is preliminary data.</text>
</comment>